<dbReference type="GO" id="GO:0016209">
    <property type="term" value="F:antioxidant activity"/>
    <property type="evidence" value="ECO:0007669"/>
    <property type="project" value="InterPro"/>
</dbReference>
<dbReference type="GO" id="GO:0030313">
    <property type="term" value="C:cell envelope"/>
    <property type="evidence" value="ECO:0007669"/>
    <property type="project" value="UniProtKB-SubCell"/>
</dbReference>
<dbReference type="InterPro" id="IPR036249">
    <property type="entry name" value="Thioredoxin-like_sf"/>
</dbReference>
<evidence type="ECO:0000313" key="6">
    <source>
        <dbReference type="EMBL" id="VAW92158.1"/>
    </source>
</evidence>
<evidence type="ECO:0000256" key="2">
    <source>
        <dbReference type="ARBA" id="ARBA00022748"/>
    </source>
</evidence>
<dbReference type="EMBL" id="UOFT01000023">
    <property type="protein sequence ID" value="VAW92158.1"/>
    <property type="molecule type" value="Genomic_DNA"/>
</dbReference>
<protein>
    <recommendedName>
        <fullName evidence="5">Thioredoxin domain-containing protein</fullName>
    </recommendedName>
</protein>
<proteinExistence type="predicted"/>
<feature type="domain" description="Thioredoxin" evidence="5">
    <location>
        <begin position="27"/>
        <end position="168"/>
    </location>
</feature>
<keyword evidence="4" id="KW-0676">Redox-active center</keyword>
<dbReference type="GO" id="GO:0017004">
    <property type="term" value="P:cytochrome complex assembly"/>
    <property type="evidence" value="ECO:0007669"/>
    <property type="project" value="UniProtKB-KW"/>
</dbReference>
<sequence length="168" mass="19221">MTNTMTNLIRKILIALLFISSSQAYALSINQTAPDFTLPSSTKQNIRLAEQRGQVVMLNFWATWCNPCRVEIPHLQDLYNQYKDIGFTVIGVNIDNNKTKAAKMARDLGATFPILFDNTQTVSKLYSIKAMPFTLLIDRDGKIREIFYGYKPGYEKKYSAAIRKLLRE</sequence>
<dbReference type="CDD" id="cd02966">
    <property type="entry name" value="TlpA_like_family"/>
    <property type="match status" value="1"/>
</dbReference>
<dbReference type="PANTHER" id="PTHR42852">
    <property type="entry name" value="THIOL:DISULFIDE INTERCHANGE PROTEIN DSBE"/>
    <property type="match status" value="1"/>
</dbReference>
<dbReference type="GO" id="GO:0016491">
    <property type="term" value="F:oxidoreductase activity"/>
    <property type="evidence" value="ECO:0007669"/>
    <property type="project" value="InterPro"/>
</dbReference>
<evidence type="ECO:0000256" key="1">
    <source>
        <dbReference type="ARBA" id="ARBA00004196"/>
    </source>
</evidence>
<dbReference type="InterPro" id="IPR000866">
    <property type="entry name" value="AhpC/TSA"/>
</dbReference>
<evidence type="ECO:0000259" key="5">
    <source>
        <dbReference type="PROSITE" id="PS51352"/>
    </source>
</evidence>
<comment type="subcellular location">
    <subcellularLocation>
        <location evidence="1">Cell envelope</location>
    </subcellularLocation>
</comment>
<reference evidence="6" key="1">
    <citation type="submission" date="2018-06" db="EMBL/GenBank/DDBJ databases">
        <authorList>
            <person name="Zhirakovskaya E."/>
        </authorList>
    </citation>
    <scope>NUCLEOTIDE SEQUENCE</scope>
</reference>
<gene>
    <name evidence="6" type="ORF">MNBD_GAMMA23-220</name>
</gene>
<keyword evidence="3" id="KW-1015">Disulfide bond</keyword>
<dbReference type="Pfam" id="PF00578">
    <property type="entry name" value="AhpC-TSA"/>
    <property type="match status" value="1"/>
</dbReference>
<dbReference type="InterPro" id="IPR050553">
    <property type="entry name" value="Thioredoxin_ResA/DsbE_sf"/>
</dbReference>
<dbReference type="InterPro" id="IPR013766">
    <property type="entry name" value="Thioredoxin_domain"/>
</dbReference>
<dbReference type="AlphaFoldDB" id="A0A3B0ZFA6"/>
<name>A0A3B0ZFA6_9ZZZZ</name>
<evidence type="ECO:0000256" key="3">
    <source>
        <dbReference type="ARBA" id="ARBA00023157"/>
    </source>
</evidence>
<dbReference type="PROSITE" id="PS51352">
    <property type="entry name" value="THIOREDOXIN_2"/>
    <property type="match status" value="1"/>
</dbReference>
<organism evidence="6">
    <name type="scientific">hydrothermal vent metagenome</name>
    <dbReference type="NCBI Taxonomy" id="652676"/>
    <lineage>
        <taxon>unclassified sequences</taxon>
        <taxon>metagenomes</taxon>
        <taxon>ecological metagenomes</taxon>
    </lineage>
</organism>
<accession>A0A3B0ZFA6</accession>
<keyword evidence="2" id="KW-0201">Cytochrome c-type biogenesis</keyword>
<evidence type="ECO:0000256" key="4">
    <source>
        <dbReference type="ARBA" id="ARBA00023284"/>
    </source>
</evidence>
<dbReference type="Gene3D" id="3.40.30.10">
    <property type="entry name" value="Glutaredoxin"/>
    <property type="match status" value="1"/>
</dbReference>
<dbReference type="SUPFAM" id="SSF52833">
    <property type="entry name" value="Thioredoxin-like"/>
    <property type="match status" value="1"/>
</dbReference>
<dbReference type="PANTHER" id="PTHR42852:SF6">
    <property type="entry name" value="THIOL:DISULFIDE INTERCHANGE PROTEIN DSBE"/>
    <property type="match status" value="1"/>
</dbReference>